<dbReference type="PANTHER" id="PTHR36964">
    <property type="entry name" value="PROTEIN-METHIONINE-SULFOXIDE REDUCTASE HEME-BINDING SUBUNIT MSRQ"/>
    <property type="match status" value="1"/>
</dbReference>
<evidence type="ECO:0000259" key="9">
    <source>
        <dbReference type="Pfam" id="PF01794"/>
    </source>
</evidence>
<feature type="transmembrane region" description="Helical" evidence="8">
    <location>
        <begin position="115"/>
        <end position="135"/>
    </location>
</feature>
<protein>
    <recommendedName>
        <fullName evidence="8">Protein-methionine-sulfoxide reductase heme-binding subunit MsrQ</fullName>
    </recommendedName>
    <alternativeName>
        <fullName evidence="8">Flavocytochrome MsrQ</fullName>
    </alternativeName>
</protein>
<dbReference type="GO" id="GO:0030091">
    <property type="term" value="P:protein repair"/>
    <property type="evidence" value="ECO:0007669"/>
    <property type="project" value="UniProtKB-UniRule"/>
</dbReference>
<dbReference type="Pfam" id="PF01794">
    <property type="entry name" value="Ferric_reduct"/>
    <property type="match status" value="1"/>
</dbReference>
<keyword evidence="6 8" id="KW-0408">Iron</keyword>
<comment type="similarity">
    <text evidence="8">Belongs to the MsrQ family.</text>
</comment>
<evidence type="ECO:0000313" key="11">
    <source>
        <dbReference type="Proteomes" id="UP000294841"/>
    </source>
</evidence>
<sequence>MLTLLRLITHIACAIPLLWCGFVLIDPEATALSADPVKDLEHFLGYTAIIIFCAMFILGIILQIINKNQYQVLRRALGLWAFFWAVLHVASYLVLELGSDINLFFNEIFDRTYLILGATAFIILSIMAITSVPFIKKKLGQRWFTVHQFAYVAIILAAIHYYSSVKGIELAPIIIGITVSFILYWRFFPLKRK</sequence>
<dbReference type="RefSeq" id="WP_132021517.1">
    <property type="nucleotide sequence ID" value="NZ_CP016605.1"/>
</dbReference>
<feature type="transmembrane region" description="Helical" evidence="8">
    <location>
        <begin position="168"/>
        <end position="188"/>
    </location>
</feature>
<keyword evidence="8" id="KW-0285">Flavoprotein</keyword>
<feature type="transmembrane region" description="Helical" evidence="8">
    <location>
        <begin position="77"/>
        <end position="95"/>
    </location>
</feature>
<comment type="cofactor">
    <cofactor evidence="8">
        <name>FMN</name>
        <dbReference type="ChEBI" id="CHEBI:58210"/>
    </cofactor>
    <text evidence="8">Binds 1 FMN per subunit.</text>
</comment>
<dbReference type="AlphaFoldDB" id="A0A4R2N2F7"/>
<dbReference type="Proteomes" id="UP000294841">
    <property type="component" value="Unassembled WGS sequence"/>
</dbReference>
<dbReference type="GO" id="GO:0046872">
    <property type="term" value="F:metal ion binding"/>
    <property type="evidence" value="ECO:0007669"/>
    <property type="project" value="UniProtKB-KW"/>
</dbReference>
<dbReference type="GO" id="GO:0016679">
    <property type="term" value="F:oxidoreductase activity, acting on diphenols and related substances as donors"/>
    <property type="evidence" value="ECO:0007669"/>
    <property type="project" value="TreeGrafter"/>
</dbReference>
<keyword evidence="5 8" id="KW-1133">Transmembrane helix</keyword>
<evidence type="ECO:0000256" key="6">
    <source>
        <dbReference type="ARBA" id="ARBA00023004"/>
    </source>
</evidence>
<keyword evidence="8" id="KW-0249">Electron transport</keyword>
<comment type="cofactor">
    <cofactor evidence="8">
        <name>heme b</name>
        <dbReference type="ChEBI" id="CHEBI:60344"/>
    </cofactor>
    <text evidence="8">Binds 1 heme b (iron(II)-protoporphyrin IX) group per subunit.</text>
</comment>
<keyword evidence="7 8" id="KW-0472">Membrane</keyword>
<comment type="caution">
    <text evidence="8">Lacks conserved residue(s) required for the propagation of feature annotation.</text>
</comment>
<dbReference type="GO" id="GO:0005886">
    <property type="term" value="C:plasma membrane"/>
    <property type="evidence" value="ECO:0007669"/>
    <property type="project" value="UniProtKB-SubCell"/>
</dbReference>
<comment type="caution">
    <text evidence="10">The sequence shown here is derived from an EMBL/GenBank/DDBJ whole genome shotgun (WGS) entry which is preliminary data.</text>
</comment>
<feature type="domain" description="Ferric oxidoreductase" evidence="9">
    <location>
        <begin position="44"/>
        <end position="157"/>
    </location>
</feature>
<evidence type="ECO:0000256" key="8">
    <source>
        <dbReference type="HAMAP-Rule" id="MF_01207"/>
    </source>
</evidence>
<dbReference type="InterPro" id="IPR022837">
    <property type="entry name" value="MsrQ-like"/>
</dbReference>
<evidence type="ECO:0000256" key="5">
    <source>
        <dbReference type="ARBA" id="ARBA00022989"/>
    </source>
</evidence>
<accession>A0A4R2N2F7</accession>
<comment type="function">
    <text evidence="8">Part of the MsrPQ system that repairs oxidized periplasmic proteins containing methionine sulfoxide residues (Met-O), using respiratory chain electrons. Thus protects these proteins from oxidative-stress damage caused by reactive species of oxygen and chlorine generated by the host defense mechanisms. MsrPQ is essential for the maintenance of envelope integrity under bleach stress, rescuing a wide series of structurally unrelated periplasmic proteins from methionine oxidation. MsrQ provides electrons for reduction to the reductase catalytic subunit MsrP, using the quinone pool of the respiratory chain.</text>
</comment>
<feature type="transmembrane region" description="Helical" evidence="8">
    <location>
        <begin position="43"/>
        <end position="65"/>
    </location>
</feature>
<organism evidence="10 11">
    <name type="scientific">Bisgaardia hudsonensis</name>
    <dbReference type="NCBI Taxonomy" id="109472"/>
    <lineage>
        <taxon>Bacteria</taxon>
        <taxon>Pseudomonadati</taxon>
        <taxon>Pseudomonadota</taxon>
        <taxon>Gammaproteobacteria</taxon>
        <taxon>Pasteurellales</taxon>
        <taxon>Pasteurellaceae</taxon>
        <taxon>Bisgaardia</taxon>
    </lineage>
</organism>
<evidence type="ECO:0000313" key="10">
    <source>
        <dbReference type="EMBL" id="TCP14007.1"/>
    </source>
</evidence>
<proteinExistence type="inferred from homology"/>
<dbReference type="HAMAP" id="MF_01207">
    <property type="entry name" value="MsrQ"/>
    <property type="match status" value="1"/>
</dbReference>
<keyword evidence="3 8" id="KW-0349">Heme</keyword>
<keyword evidence="8" id="KW-0288">FMN</keyword>
<evidence type="ECO:0000256" key="7">
    <source>
        <dbReference type="ARBA" id="ARBA00023136"/>
    </source>
</evidence>
<dbReference type="PANTHER" id="PTHR36964:SF1">
    <property type="entry name" value="PROTEIN-METHIONINE-SULFOXIDE REDUCTASE HEME-BINDING SUBUNIT MSRQ"/>
    <property type="match status" value="1"/>
</dbReference>
<gene>
    <name evidence="8" type="primary">msrQ</name>
    <name evidence="10" type="ORF">EV697_101128</name>
</gene>
<comment type="subcellular location">
    <subcellularLocation>
        <location evidence="8">Cell membrane</location>
        <topology evidence="8">Multi-pass membrane protein</topology>
    </subcellularLocation>
    <subcellularLocation>
        <location evidence="1">Membrane</location>
        <topology evidence="1">Multi-pass membrane protein</topology>
    </subcellularLocation>
</comment>
<dbReference type="GO" id="GO:0009055">
    <property type="term" value="F:electron transfer activity"/>
    <property type="evidence" value="ECO:0007669"/>
    <property type="project" value="UniProtKB-UniRule"/>
</dbReference>
<evidence type="ECO:0000256" key="1">
    <source>
        <dbReference type="ARBA" id="ARBA00004141"/>
    </source>
</evidence>
<dbReference type="OrthoDB" id="9788328at2"/>
<feature type="transmembrane region" description="Helical" evidence="8">
    <location>
        <begin position="142"/>
        <end position="162"/>
    </location>
</feature>
<keyword evidence="4 8" id="KW-0812">Transmembrane</keyword>
<keyword evidence="2 8" id="KW-0813">Transport</keyword>
<dbReference type="GO" id="GO:0010181">
    <property type="term" value="F:FMN binding"/>
    <property type="evidence" value="ECO:0007669"/>
    <property type="project" value="UniProtKB-UniRule"/>
</dbReference>
<name>A0A4R2N2F7_9PAST</name>
<evidence type="ECO:0000256" key="3">
    <source>
        <dbReference type="ARBA" id="ARBA00022617"/>
    </source>
</evidence>
<dbReference type="InterPro" id="IPR013130">
    <property type="entry name" value="Fe3_Rdtase_TM_dom"/>
</dbReference>
<evidence type="ECO:0000256" key="2">
    <source>
        <dbReference type="ARBA" id="ARBA00022448"/>
    </source>
</evidence>
<keyword evidence="8" id="KW-1003">Cell membrane</keyword>
<keyword evidence="8" id="KW-0479">Metal-binding</keyword>
<dbReference type="GO" id="GO:0020037">
    <property type="term" value="F:heme binding"/>
    <property type="evidence" value="ECO:0007669"/>
    <property type="project" value="UniProtKB-UniRule"/>
</dbReference>
<reference evidence="10 11" key="1">
    <citation type="submission" date="2019-03" db="EMBL/GenBank/DDBJ databases">
        <title>Genomic Encyclopedia of Type Strains, Phase IV (KMG-IV): sequencing the most valuable type-strain genomes for metagenomic binning, comparative biology and taxonomic classification.</title>
        <authorList>
            <person name="Goeker M."/>
        </authorList>
    </citation>
    <scope>NUCLEOTIDE SEQUENCE [LARGE SCALE GENOMIC DNA]</scope>
    <source>
        <strain evidence="10 11">DSM 28231</strain>
    </source>
</reference>
<dbReference type="EMBL" id="SLXI01000001">
    <property type="protein sequence ID" value="TCP14007.1"/>
    <property type="molecule type" value="Genomic_DNA"/>
</dbReference>
<evidence type="ECO:0000256" key="4">
    <source>
        <dbReference type="ARBA" id="ARBA00022692"/>
    </source>
</evidence>
<keyword evidence="11" id="KW-1185">Reference proteome</keyword>
<comment type="subunit">
    <text evidence="8">Heterodimer of a catalytic subunit (MsrP) and a heme-binding subunit (MsrQ).</text>
</comment>